<dbReference type="Pfam" id="PF00441">
    <property type="entry name" value="Acyl-CoA_dh_1"/>
    <property type="match status" value="1"/>
</dbReference>
<evidence type="ECO:0000259" key="5">
    <source>
        <dbReference type="Pfam" id="PF00441"/>
    </source>
</evidence>
<name>A0A9W7F0I1_9STRA</name>
<dbReference type="InterPro" id="IPR041504">
    <property type="entry name" value="AidB_N"/>
</dbReference>
<comment type="similarity">
    <text evidence="1 4">Belongs to the acyl-CoA dehydrogenase family.</text>
</comment>
<dbReference type="Gene3D" id="6.10.250.600">
    <property type="match status" value="1"/>
</dbReference>
<reference evidence="9" key="1">
    <citation type="journal article" date="2023" name="Commun. Biol.">
        <title>Genome analysis of Parmales, the sister group of diatoms, reveals the evolutionary specialization of diatoms from phago-mixotrophs to photoautotrophs.</title>
        <authorList>
            <person name="Ban H."/>
            <person name="Sato S."/>
            <person name="Yoshikawa S."/>
            <person name="Yamada K."/>
            <person name="Nakamura Y."/>
            <person name="Ichinomiya M."/>
            <person name="Sato N."/>
            <person name="Blanc-Mathieu R."/>
            <person name="Endo H."/>
            <person name="Kuwata A."/>
            <person name="Ogata H."/>
        </authorList>
    </citation>
    <scope>NUCLEOTIDE SEQUENCE [LARGE SCALE GENOMIC DNA]</scope>
    <source>
        <strain evidence="9">NIES 3699</strain>
    </source>
</reference>
<dbReference type="SUPFAM" id="SSF56645">
    <property type="entry name" value="Acyl-CoA dehydrogenase NM domain-like"/>
    <property type="match status" value="1"/>
</dbReference>
<evidence type="ECO:0000256" key="2">
    <source>
        <dbReference type="ARBA" id="ARBA00022630"/>
    </source>
</evidence>
<keyword evidence="9" id="KW-1185">Reference proteome</keyword>
<gene>
    <name evidence="8" type="ORF">TrVE_jg8462</name>
</gene>
<feature type="domain" description="Acyl-CoA dehydrogenase/oxidase C-terminal" evidence="5">
    <location>
        <begin position="284"/>
        <end position="431"/>
    </location>
</feature>
<evidence type="ECO:0000259" key="6">
    <source>
        <dbReference type="Pfam" id="PF02770"/>
    </source>
</evidence>
<dbReference type="EMBL" id="BRXX01000221">
    <property type="protein sequence ID" value="GMH98598.1"/>
    <property type="molecule type" value="Genomic_DNA"/>
</dbReference>
<dbReference type="InterPro" id="IPR009075">
    <property type="entry name" value="AcylCo_DH/oxidase_C"/>
</dbReference>
<feature type="domain" description="Acyl-CoA oxidase/dehydrogenase middle" evidence="6">
    <location>
        <begin position="181"/>
        <end position="271"/>
    </location>
</feature>
<evidence type="ECO:0000256" key="1">
    <source>
        <dbReference type="ARBA" id="ARBA00009347"/>
    </source>
</evidence>
<sequence length="524" mass="58099">MIGPSLKTFLKRSVLPPSPLISNFTSSSNQSPFLSSENLYTSNPLLSSLLPSSSLSSFGDLLGSSVSKSHANLSNLHPPTLQTHSPHGSISNTVTYSPSYHHLMSLGISVTCKKTPKLERDIKLFLLNQLDPGICCPLVMTYAGYPLLKYLPESWLKIYDKICYDERDIHHKLKNGITLGMSLTELQGGSDIRTNESTATMLGDEYVINGSKWFTSAPMSDGFFTLAKLDEEITLFFIPRILDDGDKNIGLRFRRLKNKLGDHSNASSEVDYHSAISYIIGSPGSGIKNILKMVHTTRLDCAIGSAAGIDRAYRIARNHVENRKAFGKYLKDLPAMENLMDDLRVENIASSLLVFKMSSVFEEDLGRVGVPVAKFHVCKKQPNFVYECMEVLGGNGYVEDWPMAKLFRASPLNSIWEGSGNVMALDVIRSLHDDKVTEALKKEWTKGLDSKLDDQWSKVLDAVYEAKKDREYSQWNARKITEGLAVAVQGGEMIKAAEKGFIEEKDAKTFLATRMGGGKIYGVL</sequence>
<evidence type="ECO:0000259" key="7">
    <source>
        <dbReference type="Pfam" id="PF18158"/>
    </source>
</evidence>
<dbReference type="AlphaFoldDB" id="A0A9W7F0I1"/>
<dbReference type="Gene3D" id="2.40.110.20">
    <property type="match status" value="1"/>
</dbReference>
<dbReference type="PANTHER" id="PTHR42707:SF3">
    <property type="entry name" value="ACYL-COA DEHYDROGENASE AIDB-RELATED"/>
    <property type="match status" value="1"/>
</dbReference>
<evidence type="ECO:0000256" key="4">
    <source>
        <dbReference type="RuleBase" id="RU362125"/>
    </source>
</evidence>
<dbReference type="Pfam" id="PF18158">
    <property type="entry name" value="AidB_N"/>
    <property type="match status" value="1"/>
</dbReference>
<dbReference type="Gene3D" id="1.20.140.10">
    <property type="entry name" value="Butyryl-CoA Dehydrogenase, subunit A, domain 3"/>
    <property type="match status" value="1"/>
</dbReference>
<keyword evidence="3 4" id="KW-0274">FAD</keyword>
<dbReference type="InterPro" id="IPR006091">
    <property type="entry name" value="Acyl-CoA_Oxase/DH_mid-dom"/>
</dbReference>
<proteinExistence type="inferred from homology"/>
<comment type="cofactor">
    <cofactor evidence="4">
        <name>FAD</name>
        <dbReference type="ChEBI" id="CHEBI:57692"/>
    </cofactor>
</comment>
<keyword evidence="2 4" id="KW-0285">Flavoprotein</keyword>
<dbReference type="InterPro" id="IPR036250">
    <property type="entry name" value="AcylCo_DH-like_C"/>
</dbReference>
<organism evidence="8 9">
    <name type="scientific">Triparma verrucosa</name>
    <dbReference type="NCBI Taxonomy" id="1606542"/>
    <lineage>
        <taxon>Eukaryota</taxon>
        <taxon>Sar</taxon>
        <taxon>Stramenopiles</taxon>
        <taxon>Ochrophyta</taxon>
        <taxon>Bolidophyceae</taxon>
        <taxon>Parmales</taxon>
        <taxon>Triparmaceae</taxon>
        <taxon>Triparma</taxon>
    </lineage>
</organism>
<accession>A0A9W7F0I1</accession>
<dbReference type="InterPro" id="IPR009100">
    <property type="entry name" value="AcylCoA_DH/oxidase_NM_dom_sf"/>
</dbReference>
<evidence type="ECO:0000313" key="9">
    <source>
        <dbReference type="Proteomes" id="UP001165160"/>
    </source>
</evidence>
<dbReference type="Pfam" id="PF02770">
    <property type="entry name" value="Acyl-CoA_dh_M"/>
    <property type="match status" value="1"/>
</dbReference>
<comment type="caution">
    <text evidence="8">The sequence shown here is derived from an EMBL/GenBank/DDBJ whole genome shotgun (WGS) entry which is preliminary data.</text>
</comment>
<evidence type="ECO:0000313" key="8">
    <source>
        <dbReference type="EMBL" id="GMH98598.1"/>
    </source>
</evidence>
<dbReference type="SUPFAM" id="SSF47203">
    <property type="entry name" value="Acyl-CoA dehydrogenase C-terminal domain-like"/>
    <property type="match status" value="1"/>
</dbReference>
<keyword evidence="4" id="KW-0560">Oxidoreductase</keyword>
<dbReference type="GO" id="GO:0003995">
    <property type="term" value="F:acyl-CoA dehydrogenase activity"/>
    <property type="evidence" value="ECO:0007669"/>
    <property type="project" value="TreeGrafter"/>
</dbReference>
<dbReference type="InterPro" id="IPR052904">
    <property type="entry name" value="Acyl-CoA_dehydrogenase-like"/>
</dbReference>
<dbReference type="PANTHER" id="PTHR42707">
    <property type="entry name" value="ACYL-COA DEHYDROGENASE"/>
    <property type="match status" value="1"/>
</dbReference>
<protein>
    <submittedName>
        <fullName evidence="8">Uncharacterized protein</fullName>
    </submittedName>
</protein>
<evidence type="ECO:0000256" key="3">
    <source>
        <dbReference type="ARBA" id="ARBA00022827"/>
    </source>
</evidence>
<feature type="domain" description="Adaptive response protein AidB N-terminal" evidence="7">
    <location>
        <begin position="29"/>
        <end position="163"/>
    </location>
</feature>
<dbReference type="Proteomes" id="UP001165160">
    <property type="component" value="Unassembled WGS sequence"/>
</dbReference>